<dbReference type="AlphaFoldDB" id="A0A813VHG5"/>
<dbReference type="Gene3D" id="3.80.10.10">
    <property type="entry name" value="Ribonuclease Inhibitor"/>
    <property type="match status" value="2"/>
</dbReference>
<comment type="caution">
    <text evidence="2">The sequence shown here is derived from an EMBL/GenBank/DDBJ whole genome shotgun (WGS) entry which is preliminary data.</text>
</comment>
<organism evidence="2 3">
    <name type="scientific">Adineta steineri</name>
    <dbReference type="NCBI Taxonomy" id="433720"/>
    <lineage>
        <taxon>Eukaryota</taxon>
        <taxon>Metazoa</taxon>
        <taxon>Spiralia</taxon>
        <taxon>Gnathifera</taxon>
        <taxon>Rotifera</taxon>
        <taxon>Eurotatoria</taxon>
        <taxon>Bdelloidea</taxon>
        <taxon>Adinetida</taxon>
        <taxon>Adinetidae</taxon>
        <taxon>Adineta</taxon>
    </lineage>
</organism>
<dbReference type="InterPro" id="IPR032675">
    <property type="entry name" value="LRR_dom_sf"/>
</dbReference>
<dbReference type="PANTHER" id="PTHR24111">
    <property type="entry name" value="LEUCINE-RICH REPEAT-CONTAINING PROTEIN 34"/>
    <property type="match status" value="1"/>
</dbReference>
<proteinExistence type="predicted"/>
<protein>
    <submittedName>
        <fullName evidence="2">Uncharacterized protein</fullName>
    </submittedName>
</protein>
<evidence type="ECO:0000313" key="3">
    <source>
        <dbReference type="Proteomes" id="UP000663845"/>
    </source>
</evidence>
<dbReference type="SMART" id="SM00368">
    <property type="entry name" value="LRR_RI"/>
    <property type="match status" value="2"/>
</dbReference>
<dbReference type="EMBL" id="CAJNOG010000046">
    <property type="protein sequence ID" value="CAF0836713.1"/>
    <property type="molecule type" value="Genomic_DNA"/>
</dbReference>
<dbReference type="PANTHER" id="PTHR24111:SF0">
    <property type="entry name" value="LEUCINE-RICH REPEAT-CONTAINING PROTEIN"/>
    <property type="match status" value="1"/>
</dbReference>
<reference evidence="2" key="1">
    <citation type="submission" date="2021-02" db="EMBL/GenBank/DDBJ databases">
        <authorList>
            <person name="Nowell W R."/>
        </authorList>
    </citation>
    <scope>NUCLEOTIDE SEQUENCE</scope>
</reference>
<dbReference type="Pfam" id="PF13516">
    <property type="entry name" value="LRR_6"/>
    <property type="match status" value="1"/>
</dbReference>
<dbReference type="InterPro" id="IPR001611">
    <property type="entry name" value="Leu-rich_rpt"/>
</dbReference>
<dbReference type="InterPro" id="IPR052201">
    <property type="entry name" value="LRR-containing_regulator"/>
</dbReference>
<name>A0A813VHG5_9BILA</name>
<keyword evidence="1" id="KW-0677">Repeat</keyword>
<dbReference type="SUPFAM" id="SSF52047">
    <property type="entry name" value="RNI-like"/>
    <property type="match status" value="1"/>
</dbReference>
<sequence length="121" mass="13504">MTLDLDENEIGAKGTQHIANALQTNKVSTILDLLLHFTSSFTQTLTTLNLSWNKIGDQGVQDLANALQINKVTAIRFLVPLHFTSSFLFFLHRRSPHSSSKAMESVLSEHKILPMLSKSIK</sequence>
<dbReference type="Proteomes" id="UP000663845">
    <property type="component" value="Unassembled WGS sequence"/>
</dbReference>
<accession>A0A813VHG5</accession>
<evidence type="ECO:0000313" key="2">
    <source>
        <dbReference type="EMBL" id="CAF0836713.1"/>
    </source>
</evidence>
<evidence type="ECO:0000256" key="1">
    <source>
        <dbReference type="ARBA" id="ARBA00022737"/>
    </source>
</evidence>
<gene>
    <name evidence="2" type="ORF">JYZ213_LOCUS7139</name>
</gene>